<dbReference type="GO" id="GO:0016887">
    <property type="term" value="F:ATP hydrolysis activity"/>
    <property type="evidence" value="ECO:0007669"/>
    <property type="project" value="InterPro"/>
</dbReference>
<reference evidence="8" key="2">
    <citation type="submission" date="2012-11" db="EMBL/GenBank/DDBJ databases">
        <authorList>
            <person name="Kuo A."/>
            <person name="Curtis B.A."/>
            <person name="Tanifuji G."/>
            <person name="Burki F."/>
            <person name="Gruber A."/>
            <person name="Irimia M."/>
            <person name="Maruyama S."/>
            <person name="Arias M.C."/>
            <person name="Ball S.G."/>
            <person name="Gile G.H."/>
            <person name="Hirakawa Y."/>
            <person name="Hopkins J.F."/>
            <person name="Rensing S.A."/>
            <person name="Schmutz J."/>
            <person name="Symeonidi A."/>
            <person name="Elias M."/>
            <person name="Eveleigh R.J."/>
            <person name="Herman E.K."/>
            <person name="Klute M.J."/>
            <person name="Nakayama T."/>
            <person name="Obornik M."/>
            <person name="Reyes-Prieto A."/>
            <person name="Armbrust E.V."/>
            <person name="Aves S.J."/>
            <person name="Beiko R.G."/>
            <person name="Coutinho P."/>
            <person name="Dacks J.B."/>
            <person name="Durnford D.G."/>
            <person name="Fast N.M."/>
            <person name="Green B.R."/>
            <person name="Grisdale C."/>
            <person name="Hempe F."/>
            <person name="Henrissat B."/>
            <person name="Hoppner M.P."/>
            <person name="Ishida K.-I."/>
            <person name="Kim E."/>
            <person name="Koreny L."/>
            <person name="Kroth P.G."/>
            <person name="Liu Y."/>
            <person name="Malik S.-B."/>
            <person name="Maier U.G."/>
            <person name="McRose D."/>
            <person name="Mock T."/>
            <person name="Neilson J.A."/>
            <person name="Onodera N.T."/>
            <person name="Poole A.M."/>
            <person name="Pritham E.J."/>
            <person name="Richards T.A."/>
            <person name="Rocap G."/>
            <person name="Roy S.W."/>
            <person name="Sarai C."/>
            <person name="Schaack S."/>
            <person name="Shirato S."/>
            <person name="Slamovits C.H."/>
            <person name="Spencer D.F."/>
            <person name="Suzuki S."/>
            <person name="Worden A.Z."/>
            <person name="Zauner S."/>
            <person name="Barry K."/>
            <person name="Bell C."/>
            <person name="Bharti A.K."/>
            <person name="Crow J.A."/>
            <person name="Grimwood J."/>
            <person name="Kramer R."/>
            <person name="Lindquist E."/>
            <person name="Lucas S."/>
            <person name="Salamov A."/>
            <person name="McFadden G.I."/>
            <person name="Lane C.E."/>
            <person name="Keeling P.J."/>
            <person name="Gray M.W."/>
            <person name="Grigoriev I.V."/>
            <person name="Archibald J.M."/>
        </authorList>
    </citation>
    <scope>NUCLEOTIDE SEQUENCE</scope>
    <source>
        <strain evidence="8">CCMP2712</strain>
    </source>
</reference>
<feature type="domain" description="AAA+ ATPase" evidence="5">
    <location>
        <begin position="1"/>
        <end position="124"/>
    </location>
</feature>
<evidence type="ECO:0000256" key="1">
    <source>
        <dbReference type="ARBA" id="ARBA00004229"/>
    </source>
</evidence>
<dbReference type="InterPro" id="IPR003593">
    <property type="entry name" value="AAA+_ATPase"/>
</dbReference>
<sequence length="135" mass="14964">HMVFVGPPGTGKTTVARRMGRLFKKLHVLPSDDVIVVSGTSLQGTYVGETKTIVRKAMSRAKGGILFVDEAYSLCNSKHSNETYTSSYAMEAVETMISLMTEEEFKGNLLVILAGYEEEMDKLFKSVNPGFRSRF</sequence>
<keyword evidence="8" id="KW-1185">Reference proteome</keyword>
<dbReference type="RefSeq" id="XP_005827603.1">
    <property type="nucleotide sequence ID" value="XM_005827546.1"/>
</dbReference>
<dbReference type="Gene3D" id="3.40.50.300">
    <property type="entry name" value="P-loop containing nucleotide triphosphate hydrolases"/>
    <property type="match status" value="1"/>
</dbReference>
<evidence type="ECO:0000259" key="5">
    <source>
        <dbReference type="SMART" id="SM00382"/>
    </source>
</evidence>
<protein>
    <recommendedName>
        <fullName evidence="5">AAA+ ATPase domain-containing protein</fullName>
    </recommendedName>
</protein>
<dbReference type="InterPro" id="IPR000641">
    <property type="entry name" value="CbxX/CfxQ"/>
</dbReference>
<dbReference type="GeneID" id="17297252"/>
<reference evidence="6 8" key="1">
    <citation type="journal article" date="2012" name="Nature">
        <title>Algal genomes reveal evolutionary mosaicism and the fate of nucleomorphs.</title>
        <authorList>
            <consortium name="DOE Joint Genome Institute"/>
            <person name="Curtis B.A."/>
            <person name="Tanifuji G."/>
            <person name="Burki F."/>
            <person name="Gruber A."/>
            <person name="Irimia M."/>
            <person name="Maruyama S."/>
            <person name="Arias M.C."/>
            <person name="Ball S.G."/>
            <person name="Gile G.H."/>
            <person name="Hirakawa Y."/>
            <person name="Hopkins J.F."/>
            <person name="Kuo A."/>
            <person name="Rensing S.A."/>
            <person name="Schmutz J."/>
            <person name="Symeonidi A."/>
            <person name="Elias M."/>
            <person name="Eveleigh R.J."/>
            <person name="Herman E.K."/>
            <person name="Klute M.J."/>
            <person name="Nakayama T."/>
            <person name="Obornik M."/>
            <person name="Reyes-Prieto A."/>
            <person name="Armbrust E.V."/>
            <person name="Aves S.J."/>
            <person name="Beiko R.G."/>
            <person name="Coutinho P."/>
            <person name="Dacks J.B."/>
            <person name="Durnford D.G."/>
            <person name="Fast N.M."/>
            <person name="Green B.R."/>
            <person name="Grisdale C.J."/>
            <person name="Hempel F."/>
            <person name="Henrissat B."/>
            <person name="Hoppner M.P."/>
            <person name="Ishida K."/>
            <person name="Kim E."/>
            <person name="Koreny L."/>
            <person name="Kroth P.G."/>
            <person name="Liu Y."/>
            <person name="Malik S.B."/>
            <person name="Maier U.G."/>
            <person name="McRose D."/>
            <person name="Mock T."/>
            <person name="Neilson J.A."/>
            <person name="Onodera N.T."/>
            <person name="Poole A.M."/>
            <person name="Pritham E.J."/>
            <person name="Richards T.A."/>
            <person name="Rocap G."/>
            <person name="Roy S.W."/>
            <person name="Sarai C."/>
            <person name="Schaack S."/>
            <person name="Shirato S."/>
            <person name="Slamovits C.H."/>
            <person name="Spencer D.F."/>
            <person name="Suzuki S."/>
            <person name="Worden A.Z."/>
            <person name="Zauner S."/>
            <person name="Barry K."/>
            <person name="Bell C."/>
            <person name="Bharti A.K."/>
            <person name="Crow J.A."/>
            <person name="Grimwood J."/>
            <person name="Kramer R."/>
            <person name="Lindquist E."/>
            <person name="Lucas S."/>
            <person name="Salamov A."/>
            <person name="McFadden G.I."/>
            <person name="Lane C.E."/>
            <person name="Keeling P.J."/>
            <person name="Gray M.W."/>
            <person name="Grigoriev I.V."/>
            <person name="Archibald J.M."/>
        </authorList>
    </citation>
    <scope>NUCLEOTIDE SEQUENCE</scope>
    <source>
        <strain evidence="6 8">CCMP2712</strain>
    </source>
</reference>
<dbReference type="KEGG" id="gtt:GUITHDRAFT_46813"/>
<gene>
    <name evidence="6" type="ORF">GUITHDRAFT_46813</name>
</gene>
<dbReference type="Proteomes" id="UP000011087">
    <property type="component" value="Unassembled WGS sequence"/>
</dbReference>
<reference evidence="7" key="3">
    <citation type="submission" date="2016-03" db="UniProtKB">
        <authorList>
            <consortium name="EnsemblProtists"/>
        </authorList>
    </citation>
    <scope>IDENTIFICATION</scope>
</reference>
<name>L1IWH9_GUITC</name>
<keyword evidence="3" id="KW-0547">Nucleotide-binding</keyword>
<evidence type="ECO:0000313" key="8">
    <source>
        <dbReference type="Proteomes" id="UP000011087"/>
    </source>
</evidence>
<dbReference type="OrthoDB" id="2423195at2759"/>
<comment type="similarity">
    <text evidence="2">Belongs to the CbxX/CfxQ family.</text>
</comment>
<dbReference type="PRINTS" id="PR00819">
    <property type="entry name" value="CBXCFQXSUPER"/>
</dbReference>
<dbReference type="GO" id="GO:0005524">
    <property type="term" value="F:ATP binding"/>
    <property type="evidence" value="ECO:0007669"/>
    <property type="project" value="UniProtKB-KW"/>
</dbReference>
<feature type="non-terminal residue" evidence="6">
    <location>
        <position position="1"/>
    </location>
</feature>
<dbReference type="EnsemblProtists" id="EKX40623">
    <property type="protein sequence ID" value="EKX40623"/>
    <property type="gene ID" value="GUITHDRAFT_46813"/>
</dbReference>
<dbReference type="eggNOG" id="KOG0730">
    <property type="taxonomic scope" value="Eukaryota"/>
</dbReference>
<dbReference type="PaxDb" id="55529-EKX40623"/>
<dbReference type="OMA" id="XVISSNE"/>
<accession>L1IWH9</accession>
<dbReference type="SMART" id="SM00382">
    <property type="entry name" value="AAA"/>
    <property type="match status" value="1"/>
</dbReference>
<dbReference type="HOGENOM" id="CLU_1891262_0_0_1"/>
<dbReference type="InterPro" id="IPR003959">
    <property type="entry name" value="ATPase_AAA_core"/>
</dbReference>
<evidence type="ECO:0000256" key="2">
    <source>
        <dbReference type="ARBA" id="ARBA00010378"/>
    </source>
</evidence>
<organism evidence="6">
    <name type="scientific">Guillardia theta (strain CCMP2712)</name>
    <name type="common">Cryptophyte</name>
    <dbReference type="NCBI Taxonomy" id="905079"/>
    <lineage>
        <taxon>Eukaryota</taxon>
        <taxon>Cryptophyceae</taxon>
        <taxon>Pyrenomonadales</taxon>
        <taxon>Geminigeraceae</taxon>
        <taxon>Guillardia</taxon>
    </lineage>
</organism>
<dbReference type="AlphaFoldDB" id="L1IWH9"/>
<dbReference type="GO" id="GO:0009507">
    <property type="term" value="C:chloroplast"/>
    <property type="evidence" value="ECO:0007669"/>
    <property type="project" value="UniProtKB-SubCell"/>
</dbReference>
<comment type="subcellular location">
    <subcellularLocation>
        <location evidence="1">Plastid</location>
        <location evidence="1">Chloroplast</location>
    </subcellularLocation>
</comment>
<dbReference type="Pfam" id="PF00004">
    <property type="entry name" value="AAA"/>
    <property type="match status" value="1"/>
</dbReference>
<evidence type="ECO:0000313" key="6">
    <source>
        <dbReference type="EMBL" id="EKX40623.1"/>
    </source>
</evidence>
<evidence type="ECO:0000256" key="3">
    <source>
        <dbReference type="ARBA" id="ARBA00022741"/>
    </source>
</evidence>
<keyword evidence="4" id="KW-0067">ATP-binding</keyword>
<evidence type="ECO:0000256" key="4">
    <source>
        <dbReference type="ARBA" id="ARBA00022840"/>
    </source>
</evidence>
<feature type="non-terminal residue" evidence="6">
    <location>
        <position position="135"/>
    </location>
</feature>
<dbReference type="EMBL" id="JH993030">
    <property type="protein sequence ID" value="EKX40623.1"/>
    <property type="molecule type" value="Genomic_DNA"/>
</dbReference>
<dbReference type="InterPro" id="IPR027417">
    <property type="entry name" value="P-loop_NTPase"/>
</dbReference>
<dbReference type="PANTHER" id="PTHR43392:SF2">
    <property type="entry name" value="AAA-TYPE ATPASE FAMILY PROTEIN _ ANKYRIN REPEAT FAMILY PROTEIN"/>
    <property type="match status" value="1"/>
</dbReference>
<proteinExistence type="inferred from homology"/>
<dbReference type="SUPFAM" id="SSF52540">
    <property type="entry name" value="P-loop containing nucleoside triphosphate hydrolases"/>
    <property type="match status" value="1"/>
</dbReference>
<dbReference type="PANTHER" id="PTHR43392">
    <property type="entry name" value="AAA-TYPE ATPASE FAMILY PROTEIN / ANKYRIN REPEAT FAMILY PROTEIN"/>
    <property type="match status" value="1"/>
</dbReference>
<dbReference type="InterPro" id="IPR050773">
    <property type="entry name" value="CbxX/CfxQ_RuBisCO_ESX"/>
</dbReference>
<dbReference type="STRING" id="905079.L1IWH9"/>
<evidence type="ECO:0000313" key="7">
    <source>
        <dbReference type="EnsemblProtists" id="EKX40623"/>
    </source>
</evidence>